<evidence type="ECO:0000259" key="4">
    <source>
        <dbReference type="Pfam" id="PF01420"/>
    </source>
</evidence>
<dbReference type="InterPro" id="IPR044946">
    <property type="entry name" value="Restrct_endonuc_typeI_TRD_sf"/>
</dbReference>
<evidence type="ECO:0000313" key="5">
    <source>
        <dbReference type="EMBL" id="ONK25476.1"/>
    </source>
</evidence>
<dbReference type="PANTHER" id="PTHR30408:SF12">
    <property type="entry name" value="TYPE I RESTRICTION ENZYME MJAVIII SPECIFICITY SUBUNIT"/>
    <property type="match status" value="1"/>
</dbReference>
<reference evidence="7 8" key="1">
    <citation type="submission" date="2016-12" db="EMBL/GenBank/DDBJ databases">
        <authorList>
            <person name="Gulvik C.A."/>
        </authorList>
    </citation>
    <scope>NUCLEOTIDE SEQUENCE [LARGE SCALE GENOMIC DNA]</scope>
    <source>
        <strain evidence="5 8">12-5202</strain>
        <strain evidence="6 7">12-5291</strain>
    </source>
</reference>
<keyword evidence="3" id="KW-0238">DNA-binding</keyword>
<organism evidence="6 7">
    <name type="scientific">Streptococcus azizii</name>
    <dbReference type="NCBI Taxonomy" id="1579424"/>
    <lineage>
        <taxon>Bacteria</taxon>
        <taxon>Bacillati</taxon>
        <taxon>Bacillota</taxon>
        <taxon>Bacilli</taxon>
        <taxon>Lactobacillales</taxon>
        <taxon>Streptococcaceae</taxon>
        <taxon>Streptococcus</taxon>
    </lineage>
</organism>
<dbReference type="Proteomes" id="UP000188600">
    <property type="component" value="Unassembled WGS sequence"/>
</dbReference>
<dbReference type="Gene3D" id="1.10.287.1120">
    <property type="entry name" value="Bipartite methylase S protein"/>
    <property type="match status" value="1"/>
</dbReference>
<comment type="caution">
    <text evidence="6">The sequence shown here is derived from an EMBL/GenBank/DDBJ whole genome shotgun (WGS) entry which is preliminary data.</text>
</comment>
<dbReference type="GO" id="GO:0009307">
    <property type="term" value="P:DNA restriction-modification system"/>
    <property type="evidence" value="ECO:0007669"/>
    <property type="project" value="UniProtKB-KW"/>
</dbReference>
<gene>
    <name evidence="5" type="ORF">BVE84_10205</name>
    <name evidence="6" type="ORF">BVE86_08645</name>
</gene>
<dbReference type="SUPFAM" id="SSF116734">
    <property type="entry name" value="DNA methylase specificity domain"/>
    <property type="match status" value="1"/>
</dbReference>
<name>A0AB36JMN6_9STRE</name>
<dbReference type="Pfam" id="PF01420">
    <property type="entry name" value="Methylase_S"/>
    <property type="match status" value="1"/>
</dbReference>
<dbReference type="Gene3D" id="3.90.220.20">
    <property type="entry name" value="DNA methylase specificity domains"/>
    <property type="match status" value="1"/>
</dbReference>
<dbReference type="PANTHER" id="PTHR30408">
    <property type="entry name" value="TYPE-1 RESTRICTION ENZYME ECOKI SPECIFICITY PROTEIN"/>
    <property type="match status" value="1"/>
</dbReference>
<dbReference type="GO" id="GO:0003677">
    <property type="term" value="F:DNA binding"/>
    <property type="evidence" value="ECO:0007669"/>
    <property type="project" value="UniProtKB-KW"/>
</dbReference>
<protein>
    <recommendedName>
        <fullName evidence="4">Type I restriction modification DNA specificity domain-containing protein</fullName>
    </recommendedName>
</protein>
<evidence type="ECO:0000256" key="3">
    <source>
        <dbReference type="ARBA" id="ARBA00023125"/>
    </source>
</evidence>
<dbReference type="InterPro" id="IPR000055">
    <property type="entry name" value="Restrct_endonuc_typeI_TRD"/>
</dbReference>
<keyword evidence="8" id="KW-1185">Reference proteome</keyword>
<dbReference type="Proteomes" id="UP000188946">
    <property type="component" value="Unassembled WGS sequence"/>
</dbReference>
<dbReference type="EMBL" id="MSPT01000019">
    <property type="protein sequence ID" value="ONK25998.1"/>
    <property type="molecule type" value="Genomic_DNA"/>
</dbReference>
<dbReference type="InterPro" id="IPR052021">
    <property type="entry name" value="Type-I_RS_S_subunit"/>
</dbReference>
<proteinExistence type="inferred from homology"/>
<evidence type="ECO:0000256" key="1">
    <source>
        <dbReference type="ARBA" id="ARBA00010923"/>
    </source>
</evidence>
<accession>A0AB36JMN6</accession>
<dbReference type="EMBL" id="MSPR01000037">
    <property type="protein sequence ID" value="ONK25476.1"/>
    <property type="molecule type" value="Genomic_DNA"/>
</dbReference>
<evidence type="ECO:0000313" key="7">
    <source>
        <dbReference type="Proteomes" id="UP000188600"/>
    </source>
</evidence>
<evidence type="ECO:0000256" key="2">
    <source>
        <dbReference type="ARBA" id="ARBA00022747"/>
    </source>
</evidence>
<sequence>MFKLRDLGIYSGGKTPKKTELSSLMNHEDIPYFKISDMNTAGNEKYLRFTSLFIKSNLKFKIFPSGTIVFPKNGGAVLTDKKRILSNLSAVDLNTGTFTPYQILNHEYAYLIWQKIDFSRYTKGSALPTLDKEKLLNIRFFVPSLISQEKIVNLFNSLDQLLQILVE</sequence>
<evidence type="ECO:0000313" key="6">
    <source>
        <dbReference type="EMBL" id="ONK25998.1"/>
    </source>
</evidence>
<feature type="domain" description="Type I restriction modification DNA specificity" evidence="4">
    <location>
        <begin position="1"/>
        <end position="163"/>
    </location>
</feature>
<evidence type="ECO:0000313" key="8">
    <source>
        <dbReference type="Proteomes" id="UP000188946"/>
    </source>
</evidence>
<dbReference type="AlphaFoldDB" id="A0AB36JMN6"/>
<comment type="similarity">
    <text evidence="1">Belongs to the type-I restriction system S methylase family.</text>
</comment>
<keyword evidence="2" id="KW-0680">Restriction system</keyword>
<dbReference type="RefSeq" id="WP_076996882.1">
    <property type="nucleotide sequence ID" value="NZ_MSPR01000037.1"/>
</dbReference>